<dbReference type="Pfam" id="PF00612">
    <property type="entry name" value="IQ"/>
    <property type="match status" value="1"/>
</dbReference>
<dbReference type="Gene3D" id="1.20.890.10">
    <property type="entry name" value="cAMP-dependent protein kinase regulatory subunit, dimerization-anchoring domain"/>
    <property type="match status" value="1"/>
</dbReference>
<feature type="region of interest" description="Disordered" evidence="1">
    <location>
        <begin position="108"/>
        <end position="200"/>
    </location>
</feature>
<evidence type="ECO:0000313" key="4">
    <source>
        <dbReference type="Proteomes" id="UP000694545"/>
    </source>
</evidence>
<dbReference type="Gene3D" id="1.20.5.190">
    <property type="match status" value="1"/>
</dbReference>
<proteinExistence type="predicted"/>
<evidence type="ECO:0000256" key="1">
    <source>
        <dbReference type="SAM" id="MobiDB-lite"/>
    </source>
</evidence>
<dbReference type="InterPro" id="IPR003117">
    <property type="entry name" value="cAMP_dep_PK_reg_su_I/II_a/b"/>
</dbReference>
<reference evidence="3" key="1">
    <citation type="submission" date="2025-08" db="UniProtKB">
        <authorList>
            <consortium name="Ensembl"/>
        </authorList>
    </citation>
    <scope>IDENTIFICATION</scope>
</reference>
<dbReference type="InterPro" id="IPR000048">
    <property type="entry name" value="IQ_motif_EF-hand-BS"/>
</dbReference>
<feature type="compositionally biased region" description="Polar residues" evidence="1">
    <location>
        <begin position="136"/>
        <end position="156"/>
    </location>
</feature>
<dbReference type="Ensembl" id="ENSVKKT00000000644.1">
    <property type="protein sequence ID" value="ENSVKKP00000000619.1"/>
    <property type="gene ID" value="ENSVKKG00000000546.1"/>
</dbReference>
<dbReference type="PROSITE" id="PS50096">
    <property type="entry name" value="IQ"/>
    <property type="match status" value="1"/>
</dbReference>
<feature type="domain" description="RIIa" evidence="2">
    <location>
        <begin position="49"/>
        <end position="86"/>
    </location>
</feature>
<dbReference type="GO" id="GO:0005516">
    <property type="term" value="F:calmodulin binding"/>
    <property type="evidence" value="ECO:0007669"/>
    <property type="project" value="TreeGrafter"/>
</dbReference>
<dbReference type="CDD" id="cd23767">
    <property type="entry name" value="IQCD"/>
    <property type="match status" value="1"/>
</dbReference>
<accession>A0A8D2IGT1</accession>
<keyword evidence="4" id="KW-1185">Reference proteome</keyword>
<dbReference type="PANTHER" id="PTHR10699:SF16">
    <property type="entry name" value="SPERM SURFACE PROTEIN SP17"/>
    <property type="match status" value="1"/>
</dbReference>
<feature type="compositionally biased region" description="Basic residues" evidence="1">
    <location>
        <begin position="16"/>
        <end position="37"/>
    </location>
</feature>
<dbReference type="SUPFAM" id="SSF47391">
    <property type="entry name" value="Dimerization-anchoring domain of cAMP-dependent PK regulatory subunit"/>
    <property type="match status" value="1"/>
</dbReference>
<evidence type="ECO:0000313" key="3">
    <source>
        <dbReference type="Ensembl" id="ENSVKKP00000000619.1"/>
    </source>
</evidence>
<dbReference type="InterPro" id="IPR047579">
    <property type="entry name" value="DD_CABYR_SP17"/>
</dbReference>
<dbReference type="Proteomes" id="UP000694545">
    <property type="component" value="Unplaced"/>
</dbReference>
<name>A0A8D2IGT1_VARKO</name>
<evidence type="ECO:0000259" key="2">
    <source>
        <dbReference type="SMART" id="SM00394"/>
    </source>
</evidence>
<protein>
    <submittedName>
        <fullName evidence="3">Sperm autoantigenic protein 17</fullName>
    </submittedName>
</protein>
<dbReference type="PANTHER" id="PTHR10699">
    <property type="entry name" value="NEUROMODULIN"/>
    <property type="match status" value="1"/>
</dbReference>
<dbReference type="SMART" id="SM00015">
    <property type="entry name" value="IQ"/>
    <property type="match status" value="1"/>
</dbReference>
<reference evidence="3" key="2">
    <citation type="submission" date="2025-09" db="UniProtKB">
        <authorList>
            <consortium name="Ensembl"/>
        </authorList>
    </citation>
    <scope>IDENTIFICATION</scope>
</reference>
<feature type="region of interest" description="Disordered" evidence="1">
    <location>
        <begin position="16"/>
        <end position="47"/>
    </location>
</feature>
<sequence>LDVLGAEAPRFDLKARSSHRLLRGRHHKPPRAKRTRRTLTPSQAERIPPGFANLLEGLAREVLRNQPEDIPTFAAKYFETLLIEREKTGYDPAEWGAKLDDRYYNNRAFNELAPPGGGDKTEKEEPAAQSEEETKQPPTEGTGISLTEEQAATKIQATYRGYRTRKEGKSAQEEPEDGKEDGDGAGKMEAPTEPDAKEPQ</sequence>
<dbReference type="Pfam" id="PF02197">
    <property type="entry name" value="RIIa"/>
    <property type="match status" value="1"/>
</dbReference>
<dbReference type="AlphaFoldDB" id="A0A8D2IGT1"/>
<organism evidence="3 4">
    <name type="scientific">Varanus komodoensis</name>
    <name type="common">Komodo dragon</name>
    <dbReference type="NCBI Taxonomy" id="61221"/>
    <lineage>
        <taxon>Eukaryota</taxon>
        <taxon>Metazoa</taxon>
        <taxon>Chordata</taxon>
        <taxon>Craniata</taxon>
        <taxon>Vertebrata</taxon>
        <taxon>Euteleostomi</taxon>
        <taxon>Lepidosauria</taxon>
        <taxon>Squamata</taxon>
        <taxon>Bifurcata</taxon>
        <taxon>Unidentata</taxon>
        <taxon>Episquamata</taxon>
        <taxon>Toxicofera</taxon>
        <taxon>Anguimorpha</taxon>
        <taxon>Paleoanguimorpha</taxon>
        <taxon>Varanoidea</taxon>
        <taxon>Varanidae</taxon>
        <taxon>Varanus</taxon>
    </lineage>
</organism>
<dbReference type="CDD" id="cd12100">
    <property type="entry name" value="DD_CABYR_SP17"/>
    <property type="match status" value="1"/>
</dbReference>
<dbReference type="SMART" id="SM00394">
    <property type="entry name" value="RIIa"/>
    <property type="match status" value="1"/>
</dbReference>